<dbReference type="Pfam" id="PF00127">
    <property type="entry name" value="Copper-bind"/>
    <property type="match status" value="1"/>
</dbReference>
<name>A0ABU9B834_9BURK</name>
<keyword evidence="5" id="KW-0574">Periplasm</keyword>
<dbReference type="InterPro" id="IPR002386">
    <property type="entry name" value="Amicyanin/Pseudoazurin"/>
</dbReference>
<feature type="compositionally biased region" description="Pro residues" evidence="8">
    <location>
        <begin position="1"/>
        <end position="12"/>
    </location>
</feature>
<evidence type="ECO:0000256" key="8">
    <source>
        <dbReference type="SAM" id="MobiDB-lite"/>
    </source>
</evidence>
<organism evidence="10 11">
    <name type="scientific">Pseudaquabacterium rugosum</name>
    <dbReference type="NCBI Taxonomy" id="2984194"/>
    <lineage>
        <taxon>Bacteria</taxon>
        <taxon>Pseudomonadati</taxon>
        <taxon>Pseudomonadota</taxon>
        <taxon>Betaproteobacteria</taxon>
        <taxon>Burkholderiales</taxon>
        <taxon>Sphaerotilaceae</taxon>
        <taxon>Pseudaquabacterium</taxon>
    </lineage>
</organism>
<dbReference type="Gene3D" id="2.60.40.420">
    <property type="entry name" value="Cupredoxins - blue copper proteins"/>
    <property type="match status" value="1"/>
</dbReference>
<feature type="region of interest" description="Disordered" evidence="8">
    <location>
        <begin position="1"/>
        <end position="28"/>
    </location>
</feature>
<reference evidence="10 11" key="1">
    <citation type="submission" date="2024-04" db="EMBL/GenBank/DDBJ databases">
        <title>Novel species of the genus Ideonella isolated from streams.</title>
        <authorList>
            <person name="Lu H."/>
        </authorList>
    </citation>
    <scope>NUCLEOTIDE SEQUENCE [LARGE SCALE GENOMIC DNA]</scope>
    <source>
        <strain evidence="10 11">BYS139W</strain>
    </source>
</reference>
<evidence type="ECO:0000256" key="4">
    <source>
        <dbReference type="ARBA" id="ARBA00022723"/>
    </source>
</evidence>
<dbReference type="InterPro" id="IPR028871">
    <property type="entry name" value="BlueCu_1_BS"/>
</dbReference>
<keyword evidence="7" id="KW-0186">Copper</keyword>
<protein>
    <submittedName>
        <fullName evidence="10">Plastocyanin/azurin family copper-binding protein</fullName>
    </submittedName>
</protein>
<keyword evidence="11" id="KW-1185">Reference proteome</keyword>
<evidence type="ECO:0000313" key="11">
    <source>
        <dbReference type="Proteomes" id="UP001368500"/>
    </source>
</evidence>
<comment type="subcellular location">
    <subcellularLocation>
        <location evidence="2">Periplasm</location>
    </subcellularLocation>
</comment>
<keyword evidence="4" id="KW-0479">Metal-binding</keyword>
<feature type="domain" description="Blue (type 1) copper" evidence="9">
    <location>
        <begin position="60"/>
        <end position="140"/>
    </location>
</feature>
<dbReference type="InterPro" id="IPR008972">
    <property type="entry name" value="Cupredoxin"/>
</dbReference>
<dbReference type="EMBL" id="JBBUTF010000006">
    <property type="protein sequence ID" value="MEK8026048.1"/>
    <property type="molecule type" value="Genomic_DNA"/>
</dbReference>
<feature type="compositionally biased region" description="Basic residues" evidence="8">
    <location>
        <begin position="14"/>
        <end position="28"/>
    </location>
</feature>
<evidence type="ECO:0000313" key="10">
    <source>
        <dbReference type="EMBL" id="MEK8026048.1"/>
    </source>
</evidence>
<sequence>MTPAPSPSPAPSAHPRHGRPATGRRRPRWTTQAAALAAGLLTLFSPAAWSAEHVIRMLDVGTDGPMVFEPAWVQAEVGDTLRFVPTSSGHHVRSLAVPEGASPWLSPLDQPFEVRLERPGLYVYNCPPHLMMGMVGLVQVGPGAAAPNRERAIATLKATKGRIYTHGERIDALLQALK</sequence>
<gene>
    <name evidence="10" type="ORF">AACH11_08750</name>
</gene>
<dbReference type="PROSITE" id="PS00196">
    <property type="entry name" value="COPPER_BLUE"/>
    <property type="match status" value="1"/>
</dbReference>
<accession>A0ABU9B834</accession>
<keyword evidence="3" id="KW-0813">Transport</keyword>
<evidence type="ECO:0000256" key="3">
    <source>
        <dbReference type="ARBA" id="ARBA00022448"/>
    </source>
</evidence>
<evidence type="ECO:0000256" key="7">
    <source>
        <dbReference type="ARBA" id="ARBA00023008"/>
    </source>
</evidence>
<keyword evidence="6" id="KW-0249">Electron transport</keyword>
<evidence type="ECO:0000256" key="1">
    <source>
        <dbReference type="ARBA" id="ARBA00001935"/>
    </source>
</evidence>
<comment type="caution">
    <text evidence="10">The sequence shown here is derived from an EMBL/GenBank/DDBJ whole genome shotgun (WGS) entry which is preliminary data.</text>
</comment>
<dbReference type="SUPFAM" id="SSF49503">
    <property type="entry name" value="Cupredoxins"/>
    <property type="match status" value="1"/>
</dbReference>
<dbReference type="PRINTS" id="PR00155">
    <property type="entry name" value="AMICYANIN"/>
</dbReference>
<dbReference type="InterPro" id="IPR000923">
    <property type="entry name" value="BlueCu_1"/>
</dbReference>
<evidence type="ECO:0000256" key="5">
    <source>
        <dbReference type="ARBA" id="ARBA00022764"/>
    </source>
</evidence>
<dbReference type="RefSeq" id="WP_341373826.1">
    <property type="nucleotide sequence ID" value="NZ_JBBUTF010000006.1"/>
</dbReference>
<evidence type="ECO:0000256" key="2">
    <source>
        <dbReference type="ARBA" id="ARBA00004418"/>
    </source>
</evidence>
<proteinExistence type="predicted"/>
<evidence type="ECO:0000256" key="6">
    <source>
        <dbReference type="ARBA" id="ARBA00022982"/>
    </source>
</evidence>
<comment type="cofactor">
    <cofactor evidence="1">
        <name>Cu cation</name>
        <dbReference type="ChEBI" id="CHEBI:23378"/>
    </cofactor>
</comment>
<dbReference type="Proteomes" id="UP001368500">
    <property type="component" value="Unassembled WGS sequence"/>
</dbReference>
<evidence type="ECO:0000259" key="9">
    <source>
        <dbReference type="Pfam" id="PF00127"/>
    </source>
</evidence>